<dbReference type="KEGG" id="ams:AMIS_34850"/>
<dbReference type="OrthoDB" id="3298834at2"/>
<reference evidence="2 3" key="1">
    <citation type="submission" date="2012-02" db="EMBL/GenBank/DDBJ databases">
        <title>Complete genome sequence of Actinoplanes missouriensis 431 (= NBRC 102363).</title>
        <authorList>
            <person name="Ohnishi Y."/>
            <person name="Ishikawa J."/>
            <person name="Sekine M."/>
            <person name="Hosoyama A."/>
            <person name="Harada T."/>
            <person name="Narita H."/>
            <person name="Hata T."/>
            <person name="Konno Y."/>
            <person name="Tutikane K."/>
            <person name="Fujita N."/>
            <person name="Horinouchi S."/>
            <person name="Hayakawa M."/>
        </authorList>
    </citation>
    <scope>NUCLEOTIDE SEQUENCE [LARGE SCALE GENOMIC DNA]</scope>
    <source>
        <strain evidence="3">ATCC 14538 / DSM 43046 / CBS 188.64 / JCM 3121 / NBRC 102363 / NCIMB 12654 / NRRL B-3342 / UNCC 431</strain>
    </source>
</reference>
<dbReference type="PATRIC" id="fig|512565.3.peg.3483"/>
<accession>I0H6R8</accession>
<gene>
    <name evidence="2" type="ordered locus">AMIS_34850</name>
</gene>
<sequence length="117" mass="12798">MNANVQPDQRYRWAALTSLGWHLAAFTVALFYKWVPREDSSCDDFGGWCFTAKESAELIFLLVVVFLVASMLVSLVTAVPLSRRLHSPVAAGTLAAITSVVLTVILIVLIFVLNAAM</sequence>
<organism evidence="2 3">
    <name type="scientific">Actinoplanes missouriensis (strain ATCC 14538 / DSM 43046 / CBS 188.64 / JCM 3121 / NBRC 102363 / NCIMB 12654 / NRRL B-3342 / UNCC 431)</name>
    <dbReference type="NCBI Taxonomy" id="512565"/>
    <lineage>
        <taxon>Bacteria</taxon>
        <taxon>Bacillati</taxon>
        <taxon>Actinomycetota</taxon>
        <taxon>Actinomycetes</taxon>
        <taxon>Micromonosporales</taxon>
        <taxon>Micromonosporaceae</taxon>
        <taxon>Actinoplanes</taxon>
    </lineage>
</organism>
<proteinExistence type="predicted"/>
<dbReference type="Proteomes" id="UP000007882">
    <property type="component" value="Chromosome"/>
</dbReference>
<dbReference type="AlphaFoldDB" id="I0H6R8"/>
<keyword evidence="1" id="KW-0812">Transmembrane</keyword>
<evidence type="ECO:0000313" key="2">
    <source>
        <dbReference type="EMBL" id="BAL88705.1"/>
    </source>
</evidence>
<keyword evidence="3" id="KW-1185">Reference proteome</keyword>
<feature type="transmembrane region" description="Helical" evidence="1">
    <location>
        <begin position="12"/>
        <end position="32"/>
    </location>
</feature>
<feature type="transmembrane region" description="Helical" evidence="1">
    <location>
        <begin position="58"/>
        <end position="81"/>
    </location>
</feature>
<keyword evidence="1" id="KW-0472">Membrane</keyword>
<dbReference type="RefSeq" id="WP_014443599.1">
    <property type="nucleotide sequence ID" value="NC_017093.1"/>
</dbReference>
<dbReference type="EMBL" id="AP012319">
    <property type="protein sequence ID" value="BAL88705.1"/>
    <property type="molecule type" value="Genomic_DNA"/>
</dbReference>
<evidence type="ECO:0000256" key="1">
    <source>
        <dbReference type="SAM" id="Phobius"/>
    </source>
</evidence>
<protein>
    <submittedName>
        <fullName evidence="2">Uncharacterized protein</fullName>
    </submittedName>
</protein>
<dbReference type="HOGENOM" id="CLU_2079699_0_0_11"/>
<feature type="transmembrane region" description="Helical" evidence="1">
    <location>
        <begin position="93"/>
        <end position="116"/>
    </location>
</feature>
<evidence type="ECO:0000313" key="3">
    <source>
        <dbReference type="Proteomes" id="UP000007882"/>
    </source>
</evidence>
<name>I0H6R8_ACTM4</name>
<keyword evidence="1" id="KW-1133">Transmembrane helix</keyword>